<keyword evidence="6" id="KW-0067">ATP-binding</keyword>
<dbReference type="Pfam" id="PF08543">
    <property type="entry name" value="Phos_pyr_kin"/>
    <property type="match status" value="1"/>
</dbReference>
<dbReference type="EMBL" id="MZNU01000060">
    <property type="protein sequence ID" value="OWP05721.1"/>
    <property type="molecule type" value="Genomic_DNA"/>
</dbReference>
<evidence type="ECO:0000313" key="8">
    <source>
        <dbReference type="EMBL" id="OWP05721.1"/>
    </source>
</evidence>
<dbReference type="NCBIfam" id="TIGR00687">
    <property type="entry name" value="pyridox_kin"/>
    <property type="match status" value="1"/>
</dbReference>
<sequence length="352" mass="38531">MSSAEHPVPETRVLAVASHVVYGYVGNTMATFAMQSLGCEVAALNTVQFSNHLGYGQARGTRATAREITDLYRGLQDADLDDFQMMLSGYLPGAASVEAVGSIARDLKDKARTRPGSFFWVLDPVMGDNGQLYVAEDVIPAYKGLIKDADLILPNQFEAETLSGVRIVDMDSLKQAITTLHRQYRIPHILITSVAFPTPGAPPALSVVGSTIASDASPRIFGTRIPAIDCFFSGTGDLLAALMLVRLREAVKETPGLLETAAWVSGDEVEPTRLPLAKATEKVLASMHELLTRTKLNRDRELERYQRRVGPRDSADDEKRLRLVTSKAAEVRLVRNLDCIRFPDAKFTAEEV</sequence>
<evidence type="ECO:0000256" key="5">
    <source>
        <dbReference type="ARBA" id="ARBA00022777"/>
    </source>
</evidence>
<organism evidence="8 9">
    <name type="scientific">Diplocarpon coronariae</name>
    <dbReference type="NCBI Taxonomy" id="2795749"/>
    <lineage>
        <taxon>Eukaryota</taxon>
        <taxon>Fungi</taxon>
        <taxon>Dikarya</taxon>
        <taxon>Ascomycota</taxon>
        <taxon>Pezizomycotina</taxon>
        <taxon>Leotiomycetes</taxon>
        <taxon>Helotiales</taxon>
        <taxon>Drepanopezizaceae</taxon>
        <taxon>Diplocarpon</taxon>
    </lineage>
</organism>
<keyword evidence="9" id="KW-1185">Reference proteome</keyword>
<comment type="caution">
    <text evidence="8">The sequence shown here is derived from an EMBL/GenBank/DDBJ whole genome shotgun (WGS) entry which is preliminary data.</text>
</comment>
<accession>A0A218ZCB1</accession>
<dbReference type="InParanoid" id="A0A218ZCB1"/>
<keyword evidence="3" id="KW-0808">Transferase</keyword>
<dbReference type="PANTHER" id="PTHR10534:SF2">
    <property type="entry name" value="PYRIDOXAL KINASE"/>
    <property type="match status" value="1"/>
</dbReference>
<evidence type="ECO:0000259" key="7">
    <source>
        <dbReference type="Pfam" id="PF08543"/>
    </source>
</evidence>
<dbReference type="OrthoDB" id="2104723at2759"/>
<dbReference type="EC" id="2.7.1.35" evidence="2"/>
<dbReference type="CDD" id="cd01173">
    <property type="entry name" value="pyridoxal_pyridoxamine_kinase"/>
    <property type="match status" value="1"/>
</dbReference>
<feature type="domain" description="Pyridoxamine kinase/Phosphomethylpyrimidine kinase" evidence="7">
    <location>
        <begin position="119"/>
        <end position="198"/>
    </location>
</feature>
<dbReference type="Proteomes" id="UP000242519">
    <property type="component" value="Unassembled WGS sequence"/>
</dbReference>
<dbReference type="InterPro" id="IPR013749">
    <property type="entry name" value="PM/HMP-P_kinase-1"/>
</dbReference>
<evidence type="ECO:0000256" key="6">
    <source>
        <dbReference type="ARBA" id="ARBA00022840"/>
    </source>
</evidence>
<dbReference type="GO" id="GO:0005524">
    <property type="term" value="F:ATP binding"/>
    <property type="evidence" value="ECO:0007669"/>
    <property type="project" value="UniProtKB-KW"/>
</dbReference>
<dbReference type="FunCoup" id="A0A218ZCB1">
    <property type="interactions" value="281"/>
</dbReference>
<gene>
    <name evidence="8" type="ORF">B2J93_839</name>
</gene>
<evidence type="ECO:0000313" key="9">
    <source>
        <dbReference type="Proteomes" id="UP000242519"/>
    </source>
</evidence>
<comment type="similarity">
    <text evidence="1">Belongs to the pyridoxine kinase family.</text>
</comment>
<name>A0A218ZCB1_9HELO</name>
<evidence type="ECO:0000256" key="1">
    <source>
        <dbReference type="ARBA" id="ARBA00008805"/>
    </source>
</evidence>
<dbReference type="PANTHER" id="PTHR10534">
    <property type="entry name" value="PYRIDOXAL KINASE"/>
    <property type="match status" value="1"/>
</dbReference>
<proteinExistence type="inferred from homology"/>
<dbReference type="SUPFAM" id="SSF53613">
    <property type="entry name" value="Ribokinase-like"/>
    <property type="match status" value="1"/>
</dbReference>
<dbReference type="InterPro" id="IPR004625">
    <property type="entry name" value="PyrdxlKinase"/>
</dbReference>
<reference evidence="8 9" key="1">
    <citation type="submission" date="2017-04" db="EMBL/GenBank/DDBJ databases">
        <title>Draft genome sequence of Marssonina coronaria NL1: causal agent of apple blotch.</title>
        <authorList>
            <person name="Cheng Q."/>
        </authorList>
    </citation>
    <scope>NUCLEOTIDE SEQUENCE [LARGE SCALE GENOMIC DNA]</scope>
    <source>
        <strain evidence="8 9">NL1</strain>
    </source>
</reference>
<evidence type="ECO:0000256" key="3">
    <source>
        <dbReference type="ARBA" id="ARBA00022679"/>
    </source>
</evidence>
<evidence type="ECO:0000256" key="2">
    <source>
        <dbReference type="ARBA" id="ARBA00012104"/>
    </source>
</evidence>
<dbReference type="GO" id="GO:0005829">
    <property type="term" value="C:cytosol"/>
    <property type="evidence" value="ECO:0007669"/>
    <property type="project" value="TreeGrafter"/>
</dbReference>
<dbReference type="Gene3D" id="3.40.1190.20">
    <property type="match status" value="1"/>
</dbReference>
<dbReference type="GO" id="GO:0009443">
    <property type="term" value="P:pyridoxal 5'-phosphate salvage"/>
    <property type="evidence" value="ECO:0007669"/>
    <property type="project" value="InterPro"/>
</dbReference>
<evidence type="ECO:0000256" key="4">
    <source>
        <dbReference type="ARBA" id="ARBA00022741"/>
    </source>
</evidence>
<dbReference type="AlphaFoldDB" id="A0A218ZCB1"/>
<keyword evidence="4" id="KW-0547">Nucleotide-binding</keyword>
<dbReference type="InterPro" id="IPR029056">
    <property type="entry name" value="Ribokinase-like"/>
</dbReference>
<protein>
    <recommendedName>
        <fullName evidence="2">pyridoxal kinase</fullName>
        <ecNumber evidence="2">2.7.1.35</ecNumber>
    </recommendedName>
</protein>
<dbReference type="GO" id="GO:0008478">
    <property type="term" value="F:pyridoxal kinase activity"/>
    <property type="evidence" value="ECO:0007669"/>
    <property type="project" value="UniProtKB-EC"/>
</dbReference>
<dbReference type="STRING" id="503106.A0A218ZCB1"/>
<keyword evidence="5" id="KW-0418">Kinase</keyword>